<evidence type="ECO:0000313" key="2">
    <source>
        <dbReference type="EMBL" id="MDT2638377.1"/>
    </source>
</evidence>
<accession>A0AAP5NN31</accession>
<evidence type="ECO:0000313" key="4">
    <source>
        <dbReference type="Proteomes" id="UP001256547"/>
    </source>
</evidence>
<dbReference type="RefSeq" id="WP_311800963.1">
    <property type="nucleotide sequence ID" value="NZ_JARPYR010000040.1"/>
</dbReference>
<dbReference type="SUPFAM" id="SSF88946">
    <property type="entry name" value="Sigma2 domain of RNA polymerase sigma factors"/>
    <property type="match status" value="1"/>
</dbReference>
<dbReference type="Proteomes" id="UP001245561">
    <property type="component" value="Unassembled WGS sequence"/>
</dbReference>
<dbReference type="EMBL" id="JARPYT010000028">
    <property type="protein sequence ID" value="MDT2638377.1"/>
    <property type="molecule type" value="Genomic_DNA"/>
</dbReference>
<reference evidence="2 4" key="1">
    <citation type="submission" date="2023-03" db="EMBL/GenBank/DDBJ databases">
        <authorList>
            <person name="Shen W."/>
            <person name="Cai J."/>
        </authorList>
    </citation>
    <scope>NUCLEOTIDE SEQUENCE</scope>
    <source>
        <strain evidence="2">P55-2</strain>
        <strain evidence="1 4">P72-2</strain>
    </source>
</reference>
<dbReference type="Pfam" id="PF13384">
    <property type="entry name" value="HTH_23"/>
    <property type="match status" value="1"/>
</dbReference>
<dbReference type="GO" id="GO:0003700">
    <property type="term" value="F:DNA-binding transcription factor activity"/>
    <property type="evidence" value="ECO:0007669"/>
    <property type="project" value="InterPro"/>
</dbReference>
<dbReference type="AlphaFoldDB" id="A0AAP5NN31"/>
<evidence type="ECO:0000313" key="1">
    <source>
        <dbReference type="EMBL" id="MDT2597928.1"/>
    </source>
</evidence>
<dbReference type="InterPro" id="IPR013325">
    <property type="entry name" value="RNA_pol_sigma_r2"/>
</dbReference>
<sequence>MRTESAEELVQKYEPLFHKVLRSCGIFYHNPEYEDYLQIIRISFFERSQKLDLAQGDQLTLMYRFLCWRVRDYQRKQKNQQTLIEKVMRYDLDQEVSLEDRVLWEDFLARLWPKLSLGERRFLFARLCLGLSMNQITQAYKVSRSTVLNWKRRLAKRFS</sequence>
<proteinExistence type="predicted"/>
<dbReference type="Proteomes" id="UP001256547">
    <property type="component" value="Unassembled WGS sequence"/>
</dbReference>
<dbReference type="EMBL" id="JARPYR010000040">
    <property type="protein sequence ID" value="MDT2597928.1"/>
    <property type="molecule type" value="Genomic_DNA"/>
</dbReference>
<comment type="caution">
    <text evidence="2">The sequence shown here is derived from an EMBL/GenBank/DDBJ whole genome shotgun (WGS) entry which is preliminary data.</text>
</comment>
<protein>
    <submittedName>
        <fullName evidence="2">Sigma-70 family RNA polymerase sigma factor</fullName>
    </submittedName>
</protein>
<dbReference type="GO" id="GO:0006352">
    <property type="term" value="P:DNA-templated transcription initiation"/>
    <property type="evidence" value="ECO:0007669"/>
    <property type="project" value="InterPro"/>
</dbReference>
<organism evidence="2 3">
    <name type="scientific">Enterococcus dongliensis</name>
    <dbReference type="NCBI Taxonomy" id="2559925"/>
    <lineage>
        <taxon>Bacteria</taxon>
        <taxon>Bacillati</taxon>
        <taxon>Bacillota</taxon>
        <taxon>Bacilli</taxon>
        <taxon>Lactobacillales</taxon>
        <taxon>Enterococcaceae</taxon>
        <taxon>Enterococcus</taxon>
    </lineage>
</organism>
<evidence type="ECO:0000313" key="3">
    <source>
        <dbReference type="Proteomes" id="UP001245561"/>
    </source>
</evidence>
<gene>
    <name evidence="2" type="ORF">P7D36_12880</name>
    <name evidence="1" type="ORF">P7D39_13055</name>
</gene>
<dbReference type="Gene3D" id="1.10.1740.10">
    <property type="match status" value="1"/>
</dbReference>
<keyword evidence="4" id="KW-1185">Reference proteome</keyword>
<name>A0AAP5NN31_9ENTE</name>